<gene>
    <name evidence="2" type="ORF">RIB2604_00700120</name>
</gene>
<dbReference type="Proteomes" id="UP000075230">
    <property type="component" value="Unassembled WGS sequence"/>
</dbReference>
<evidence type="ECO:0000256" key="1">
    <source>
        <dbReference type="SAM" id="MobiDB-lite"/>
    </source>
</evidence>
<feature type="region of interest" description="Disordered" evidence="1">
    <location>
        <begin position="1"/>
        <end position="67"/>
    </location>
</feature>
<reference evidence="3" key="2">
    <citation type="submission" date="2016-02" db="EMBL/GenBank/DDBJ databases">
        <title>Genome sequencing of Aspergillus luchuensis NBRC 4314.</title>
        <authorList>
            <person name="Yamada O."/>
        </authorList>
    </citation>
    <scope>NUCLEOTIDE SEQUENCE [LARGE SCALE GENOMIC DNA]</scope>
    <source>
        <strain evidence="3">RIB 2604</strain>
    </source>
</reference>
<evidence type="ECO:0000313" key="2">
    <source>
        <dbReference type="EMBL" id="GAT20333.1"/>
    </source>
</evidence>
<name>A0A146F3L8_ASPKA</name>
<protein>
    <submittedName>
        <fullName evidence="2">Kelch repeats protein</fullName>
    </submittedName>
</protein>
<reference evidence="2 3" key="1">
    <citation type="journal article" date="2016" name="DNA Res.">
        <title>Genome sequence of Aspergillus luchuensis NBRC 4314.</title>
        <authorList>
            <person name="Yamada O."/>
            <person name="Machida M."/>
            <person name="Hosoyama A."/>
            <person name="Goto M."/>
            <person name="Takahashi T."/>
            <person name="Futagami T."/>
            <person name="Yamagata Y."/>
            <person name="Takeuchi M."/>
            <person name="Kobayashi T."/>
            <person name="Koike H."/>
            <person name="Abe K."/>
            <person name="Asai K."/>
            <person name="Arita M."/>
            <person name="Fujita N."/>
            <person name="Fukuda K."/>
            <person name="Higa K."/>
            <person name="Horikawa H."/>
            <person name="Ishikawa T."/>
            <person name="Jinno K."/>
            <person name="Kato Y."/>
            <person name="Kirimura K."/>
            <person name="Mizutani O."/>
            <person name="Nakasone K."/>
            <person name="Sano M."/>
            <person name="Shiraishi Y."/>
            <person name="Tsukahara M."/>
            <person name="Gomi K."/>
        </authorList>
    </citation>
    <scope>NUCLEOTIDE SEQUENCE [LARGE SCALE GENOMIC DNA]</scope>
    <source>
        <strain evidence="2 3">RIB 2604</strain>
    </source>
</reference>
<dbReference type="EMBL" id="BCWF01000007">
    <property type="protein sequence ID" value="GAT20333.1"/>
    <property type="molecule type" value="Genomic_DNA"/>
</dbReference>
<accession>A0A146F3L8</accession>
<dbReference type="AlphaFoldDB" id="A0A146F3L8"/>
<evidence type="ECO:0000313" key="3">
    <source>
        <dbReference type="Proteomes" id="UP000075230"/>
    </source>
</evidence>
<organism evidence="2 3">
    <name type="scientific">Aspergillus kawachii</name>
    <name type="common">White koji mold</name>
    <name type="synonym">Aspergillus awamori var. kawachi</name>
    <dbReference type="NCBI Taxonomy" id="1069201"/>
    <lineage>
        <taxon>Eukaryota</taxon>
        <taxon>Fungi</taxon>
        <taxon>Dikarya</taxon>
        <taxon>Ascomycota</taxon>
        <taxon>Pezizomycotina</taxon>
        <taxon>Eurotiomycetes</taxon>
        <taxon>Eurotiomycetidae</taxon>
        <taxon>Eurotiales</taxon>
        <taxon>Aspergillaceae</taxon>
        <taxon>Aspergillus</taxon>
        <taxon>Aspergillus subgen. Circumdati</taxon>
    </lineage>
</organism>
<proteinExistence type="predicted"/>
<comment type="caution">
    <text evidence="2">The sequence shown here is derived from an EMBL/GenBank/DDBJ whole genome shotgun (WGS) entry which is preliminary data.</text>
</comment>
<sequence length="67" mass="7730">MIQQSSDPDDGNVTMRPGSARKKQRSAGVTKYNRLDSPTELLDKMIGQKKSRKNQNPLLHRETWFWG</sequence>